<dbReference type="eggNOG" id="COG1403">
    <property type="taxonomic scope" value="Bacteria"/>
</dbReference>
<dbReference type="GO" id="GO:0004519">
    <property type="term" value="F:endonuclease activity"/>
    <property type="evidence" value="ECO:0007669"/>
    <property type="project" value="InterPro"/>
</dbReference>
<dbReference type="AlphaFoldDB" id="A0A087DMY2"/>
<name>A0A087DMY2_9BIFI</name>
<accession>A0A087DMY2</accession>
<dbReference type="SMART" id="SM00507">
    <property type="entry name" value="HNHc"/>
    <property type="match status" value="1"/>
</dbReference>
<evidence type="ECO:0000313" key="3">
    <source>
        <dbReference type="EMBL" id="KFI96882.1"/>
    </source>
</evidence>
<feature type="domain" description="HNH nuclease" evidence="2">
    <location>
        <begin position="17"/>
        <end position="76"/>
    </location>
</feature>
<organism evidence="3 4">
    <name type="scientific">Bifidobacterium stellenboschense</name>
    <dbReference type="NCBI Taxonomy" id="762211"/>
    <lineage>
        <taxon>Bacteria</taxon>
        <taxon>Bacillati</taxon>
        <taxon>Actinomycetota</taxon>
        <taxon>Actinomycetes</taxon>
        <taxon>Bifidobacteriales</taxon>
        <taxon>Bifidobacteriaceae</taxon>
        <taxon>Bifidobacterium</taxon>
    </lineage>
</organism>
<feature type="region of interest" description="Disordered" evidence="1">
    <location>
        <begin position="90"/>
        <end position="114"/>
    </location>
</feature>
<dbReference type="Proteomes" id="UP000029004">
    <property type="component" value="Unassembled WGS sequence"/>
</dbReference>
<dbReference type="CDD" id="cd00085">
    <property type="entry name" value="HNHc"/>
    <property type="match status" value="1"/>
</dbReference>
<dbReference type="InterPro" id="IPR003615">
    <property type="entry name" value="HNH_nuc"/>
</dbReference>
<dbReference type="Gene3D" id="1.10.30.50">
    <property type="match status" value="1"/>
</dbReference>
<evidence type="ECO:0000256" key="1">
    <source>
        <dbReference type="SAM" id="MobiDB-lite"/>
    </source>
</evidence>
<dbReference type="STRING" id="762211.BSTEL_1791"/>
<sequence>MASSNPRRRNGWRRSQLRKRVLAAYDVCAICGKPVDKTLKTPHPMSAEVDELVPVSRGGDPLAFSNCRLVHRRCNRLKSNKTDAYARAQLEHKPQPPLTSLPFTTLDLSTSGEW</sequence>
<dbReference type="GO" id="GO:0008270">
    <property type="term" value="F:zinc ion binding"/>
    <property type="evidence" value="ECO:0007669"/>
    <property type="project" value="InterPro"/>
</dbReference>
<evidence type="ECO:0000313" key="4">
    <source>
        <dbReference type="Proteomes" id="UP000029004"/>
    </source>
</evidence>
<proteinExistence type="predicted"/>
<reference evidence="3 4" key="1">
    <citation type="submission" date="2014-03" db="EMBL/GenBank/DDBJ databases">
        <title>Genomics of Bifidobacteria.</title>
        <authorList>
            <person name="Ventura M."/>
            <person name="Milani C."/>
            <person name="Lugli G.A."/>
        </authorList>
    </citation>
    <scope>NUCLEOTIDE SEQUENCE [LARGE SCALE GENOMIC DNA]</scope>
    <source>
        <strain evidence="3 4">DSM 23968</strain>
    </source>
</reference>
<dbReference type="EMBL" id="JGZP01000014">
    <property type="protein sequence ID" value="KFI96882.1"/>
    <property type="molecule type" value="Genomic_DNA"/>
</dbReference>
<comment type="caution">
    <text evidence="3">The sequence shown here is derived from an EMBL/GenBank/DDBJ whole genome shotgun (WGS) entry which is preliminary data.</text>
</comment>
<gene>
    <name evidence="3" type="ORF">BSTEL_1791</name>
</gene>
<dbReference type="InterPro" id="IPR002711">
    <property type="entry name" value="HNH"/>
</dbReference>
<dbReference type="GO" id="GO:0003676">
    <property type="term" value="F:nucleic acid binding"/>
    <property type="evidence" value="ECO:0007669"/>
    <property type="project" value="InterPro"/>
</dbReference>
<keyword evidence="4" id="KW-1185">Reference proteome</keyword>
<evidence type="ECO:0000259" key="2">
    <source>
        <dbReference type="SMART" id="SM00507"/>
    </source>
</evidence>
<dbReference type="Pfam" id="PF01844">
    <property type="entry name" value="HNH"/>
    <property type="match status" value="1"/>
</dbReference>
<protein>
    <submittedName>
        <fullName evidence="3">HNH nuclease</fullName>
    </submittedName>
</protein>
<dbReference type="OrthoDB" id="2084290at2"/>
<feature type="compositionally biased region" description="Polar residues" evidence="1">
    <location>
        <begin position="101"/>
        <end position="114"/>
    </location>
</feature>